<accession>A0A251VK43</accession>
<reference evidence="1 3" key="1">
    <citation type="journal article" date="2017" name="Nature">
        <title>The sunflower genome provides insights into oil metabolism, flowering and Asterid evolution.</title>
        <authorList>
            <person name="Badouin H."/>
            <person name="Gouzy J."/>
            <person name="Grassa C.J."/>
            <person name="Murat F."/>
            <person name="Staton S.E."/>
            <person name="Cottret L."/>
            <person name="Lelandais-Briere C."/>
            <person name="Owens G.L."/>
            <person name="Carrere S."/>
            <person name="Mayjonade B."/>
            <person name="Legrand L."/>
            <person name="Gill N."/>
            <person name="Kane N.C."/>
            <person name="Bowers J.E."/>
            <person name="Hubner S."/>
            <person name="Bellec A."/>
            <person name="Berard A."/>
            <person name="Berges H."/>
            <person name="Blanchet N."/>
            <person name="Boniface M.C."/>
            <person name="Brunel D."/>
            <person name="Catrice O."/>
            <person name="Chaidir N."/>
            <person name="Claudel C."/>
            <person name="Donnadieu C."/>
            <person name="Faraut T."/>
            <person name="Fievet G."/>
            <person name="Helmstetter N."/>
            <person name="King M."/>
            <person name="Knapp S.J."/>
            <person name="Lai Z."/>
            <person name="Le Paslier M.C."/>
            <person name="Lippi Y."/>
            <person name="Lorenzon L."/>
            <person name="Mandel J.R."/>
            <person name="Marage G."/>
            <person name="Marchand G."/>
            <person name="Marquand E."/>
            <person name="Bret-Mestries E."/>
            <person name="Morien E."/>
            <person name="Nambeesan S."/>
            <person name="Nguyen T."/>
            <person name="Pegot-Espagnet P."/>
            <person name="Pouilly N."/>
            <person name="Raftis F."/>
            <person name="Sallet E."/>
            <person name="Schiex T."/>
            <person name="Thomas J."/>
            <person name="Vandecasteele C."/>
            <person name="Vares D."/>
            <person name="Vear F."/>
            <person name="Vautrin S."/>
            <person name="Crespi M."/>
            <person name="Mangin B."/>
            <person name="Burke J.M."/>
            <person name="Salse J."/>
            <person name="Munos S."/>
            <person name="Vincourt P."/>
            <person name="Rieseberg L.H."/>
            <person name="Langlade N.B."/>
        </authorList>
    </citation>
    <scope>NUCLEOTIDE SEQUENCE [LARGE SCALE GENOMIC DNA]</scope>
    <source>
        <strain evidence="3">cv. SF193</strain>
        <tissue evidence="1">Leaves</tissue>
    </source>
</reference>
<name>A0A251VK43_HELAN</name>
<dbReference type="Gramene" id="mRNA:HanXRQr2_Chr02g0083301">
    <property type="protein sequence ID" value="CDS:HanXRQr2_Chr02g0083301.1"/>
    <property type="gene ID" value="HanXRQr2_Chr02g0083301"/>
</dbReference>
<dbReference type="Proteomes" id="UP000215914">
    <property type="component" value="Chromosome 2"/>
</dbReference>
<dbReference type="PANTHER" id="PTHR44742">
    <property type="match status" value="1"/>
</dbReference>
<reference evidence="2" key="2">
    <citation type="submission" date="2017-02" db="EMBL/GenBank/DDBJ databases">
        <title>Sunflower complete genome.</title>
        <authorList>
            <person name="Langlade N."/>
            <person name="Munos S."/>
        </authorList>
    </citation>
    <scope>NUCLEOTIDE SEQUENCE [LARGE SCALE GENOMIC DNA]</scope>
    <source>
        <tissue evidence="2">Leaves</tissue>
    </source>
</reference>
<gene>
    <name evidence="2" type="ORF">HannXRQ_Chr02g0056991</name>
    <name evidence="1" type="ORF">HanXRQr2_Chr02g0083301</name>
</gene>
<dbReference type="EMBL" id="CM007891">
    <property type="protein sequence ID" value="OTG35456.1"/>
    <property type="molecule type" value="Genomic_DNA"/>
</dbReference>
<reference evidence="1" key="3">
    <citation type="submission" date="2020-06" db="EMBL/GenBank/DDBJ databases">
        <title>Helianthus annuus Genome sequencing and assembly Release 2.</title>
        <authorList>
            <person name="Gouzy J."/>
            <person name="Langlade N."/>
            <person name="Munos S."/>
        </authorList>
    </citation>
    <scope>NUCLEOTIDE SEQUENCE</scope>
    <source>
        <tissue evidence="1">Leaves</tissue>
    </source>
</reference>
<keyword evidence="2" id="KW-0808">Transferase</keyword>
<evidence type="ECO:0000313" key="2">
    <source>
        <dbReference type="EMBL" id="OTG35456.1"/>
    </source>
</evidence>
<keyword evidence="2" id="KW-0489">Methyltransferase</keyword>
<dbReference type="EC" id="2.1.1.143" evidence="1"/>
<dbReference type="PANTHER" id="PTHR44742:SF2">
    <property type="entry name" value="24-METHYLENESTEROL C-METHYLTRANSFERASE 2"/>
    <property type="match status" value="1"/>
</dbReference>
<evidence type="ECO:0000313" key="3">
    <source>
        <dbReference type="Proteomes" id="UP000215914"/>
    </source>
</evidence>
<keyword evidence="3" id="KW-1185">Reference proteome</keyword>
<sequence length="124" mass="13590">MYIPSFFLSLQTTASPPPPHNHRHHHTTTVTTTATTTAVTRHSPTTTQPGKSNIESTKIHEQVAVDLINVKPGQKILDSGCGVEGPMRAIEATYVMMLVGIFLKCLSRINVLMGRTQSRPLVML</sequence>
<evidence type="ECO:0000313" key="1">
    <source>
        <dbReference type="EMBL" id="KAF5819940.1"/>
    </source>
</evidence>
<dbReference type="STRING" id="4232.A0A251VK43"/>
<organism evidence="2 3">
    <name type="scientific">Helianthus annuus</name>
    <name type="common">Common sunflower</name>
    <dbReference type="NCBI Taxonomy" id="4232"/>
    <lineage>
        <taxon>Eukaryota</taxon>
        <taxon>Viridiplantae</taxon>
        <taxon>Streptophyta</taxon>
        <taxon>Embryophyta</taxon>
        <taxon>Tracheophyta</taxon>
        <taxon>Spermatophyta</taxon>
        <taxon>Magnoliopsida</taxon>
        <taxon>eudicotyledons</taxon>
        <taxon>Gunneridae</taxon>
        <taxon>Pentapetalae</taxon>
        <taxon>asterids</taxon>
        <taxon>campanulids</taxon>
        <taxon>Asterales</taxon>
        <taxon>Asteraceae</taxon>
        <taxon>Asteroideae</taxon>
        <taxon>Heliantheae alliance</taxon>
        <taxon>Heliantheae</taxon>
        <taxon>Helianthus</taxon>
    </lineage>
</organism>
<proteinExistence type="predicted"/>
<protein>
    <submittedName>
        <fullName evidence="1">24-methylenesterol C-methyltransferase</fullName>
        <ecNumber evidence="1">2.1.1.143</ecNumber>
    </submittedName>
    <submittedName>
        <fullName evidence="2">Putative S-adenosyl-L-methionine-dependent methyltransferase</fullName>
    </submittedName>
</protein>
<dbReference type="GO" id="GO:0030797">
    <property type="term" value="F:24-methylenesterol C-methyltransferase activity"/>
    <property type="evidence" value="ECO:0007669"/>
    <property type="project" value="UniProtKB-EC"/>
</dbReference>
<dbReference type="InParanoid" id="A0A251VK43"/>
<dbReference type="GO" id="GO:0032259">
    <property type="term" value="P:methylation"/>
    <property type="evidence" value="ECO:0007669"/>
    <property type="project" value="UniProtKB-KW"/>
</dbReference>
<dbReference type="AlphaFoldDB" id="A0A251VK43"/>
<dbReference type="EMBL" id="MNCJ02000317">
    <property type="protein sequence ID" value="KAF5819940.1"/>
    <property type="molecule type" value="Genomic_DNA"/>
</dbReference>